<keyword evidence="8 15" id="KW-1133">Transmembrane helix</keyword>
<evidence type="ECO:0000256" key="7">
    <source>
        <dbReference type="ARBA" id="ARBA00022781"/>
    </source>
</evidence>
<evidence type="ECO:0000256" key="13">
    <source>
        <dbReference type="ARBA" id="ARBA00025614"/>
    </source>
</evidence>
<evidence type="ECO:0000313" key="19">
    <source>
        <dbReference type="Proteomes" id="UP001241747"/>
    </source>
</evidence>
<evidence type="ECO:0000256" key="4">
    <source>
        <dbReference type="ARBA" id="ARBA00022475"/>
    </source>
</evidence>
<evidence type="ECO:0000256" key="16">
    <source>
        <dbReference type="RuleBase" id="RU003848"/>
    </source>
</evidence>
<dbReference type="RefSeq" id="WP_370877755.1">
    <property type="nucleotide sequence ID" value="NZ_JABWGX010000003.1"/>
</dbReference>
<comment type="caution">
    <text evidence="18">The sequence shown here is derived from an EMBL/GenBank/DDBJ whole genome shotgun (WGS) entry which is preliminary data.</text>
</comment>
<comment type="function">
    <text evidence="12 15">F(1)F(0) ATP synthase produces ATP from ADP in the presence of a proton or sodium gradient. F-type ATPases consist of two structural domains, F(1) containing the extramembraneous catalytic core and F(0) containing the membrane proton channel, linked together by a central stalk and a peripheral stalk. During catalysis, ATP synthesis in the catalytic domain of F(1) is coupled via a rotary mechanism of the central stalk subunits to proton translocation.</text>
</comment>
<name>A0ABU0L8F0_XANAG</name>
<dbReference type="Proteomes" id="UP001241747">
    <property type="component" value="Unassembled WGS sequence"/>
</dbReference>
<keyword evidence="6 15" id="KW-0812">Transmembrane</keyword>
<dbReference type="NCBIfam" id="NF006612">
    <property type="entry name" value="PRK09174.1"/>
    <property type="match status" value="1"/>
</dbReference>
<dbReference type="HAMAP" id="MF_01398">
    <property type="entry name" value="ATP_synth_b_bprime"/>
    <property type="match status" value="1"/>
</dbReference>
<reference evidence="18 19" key="1">
    <citation type="submission" date="2023-07" db="EMBL/GenBank/DDBJ databases">
        <title>Genomic Encyclopedia of Type Strains, Phase IV (KMG-IV): sequencing the most valuable type-strain genomes for metagenomic binning, comparative biology and taxonomic classification.</title>
        <authorList>
            <person name="Goeker M."/>
        </authorList>
    </citation>
    <scope>NUCLEOTIDE SEQUENCE [LARGE SCALE GENOMIC DNA]</scope>
    <source>
        <strain evidence="18 19">DSM 3770</strain>
    </source>
</reference>
<evidence type="ECO:0000256" key="15">
    <source>
        <dbReference type="HAMAP-Rule" id="MF_01398"/>
    </source>
</evidence>
<evidence type="ECO:0000256" key="17">
    <source>
        <dbReference type="SAM" id="SignalP"/>
    </source>
</evidence>
<evidence type="ECO:0000256" key="1">
    <source>
        <dbReference type="ARBA" id="ARBA00004377"/>
    </source>
</evidence>
<comment type="subcellular location">
    <subcellularLocation>
        <location evidence="1">Cell inner membrane</location>
        <topology evidence="1">Single-pass membrane protein</topology>
    </subcellularLocation>
    <subcellularLocation>
        <location evidence="15">Cell membrane</location>
        <topology evidence="15">Single-pass membrane protein</topology>
    </subcellularLocation>
</comment>
<dbReference type="CDD" id="cd06503">
    <property type="entry name" value="ATP-synt_Fo_b"/>
    <property type="match status" value="1"/>
</dbReference>
<evidence type="ECO:0000313" key="18">
    <source>
        <dbReference type="EMBL" id="MDQ0503374.1"/>
    </source>
</evidence>
<dbReference type="PANTHER" id="PTHR33445:SF1">
    <property type="entry name" value="ATP SYNTHASE SUBUNIT B"/>
    <property type="match status" value="1"/>
</dbReference>
<feature type="chain" id="PRO_5046117033" description="ATP synthase subunit b" evidence="17">
    <location>
        <begin position="33"/>
        <end position="240"/>
    </location>
</feature>
<dbReference type="InterPro" id="IPR050059">
    <property type="entry name" value="ATP_synthase_B_chain"/>
</dbReference>
<keyword evidence="19" id="KW-1185">Reference proteome</keyword>
<accession>A0ABU0L8F0</accession>
<comment type="similarity">
    <text evidence="2 15 16">Belongs to the ATPase B chain family.</text>
</comment>
<evidence type="ECO:0000256" key="11">
    <source>
        <dbReference type="ARBA" id="ARBA00023310"/>
    </source>
</evidence>
<evidence type="ECO:0000256" key="5">
    <source>
        <dbReference type="ARBA" id="ARBA00022547"/>
    </source>
</evidence>
<keyword evidence="17" id="KW-0732">Signal</keyword>
<keyword evidence="5 15" id="KW-0138">CF(0)</keyword>
<feature type="signal peptide" evidence="17">
    <location>
        <begin position="1"/>
        <end position="32"/>
    </location>
</feature>
<comment type="subunit">
    <text evidence="14 15">F-type ATPases have 2 components, F(1) - the catalytic core - and F(0) - the membrane proton channel. F(1) has five subunits: alpha(3), beta(3), gamma(1), delta(1), epsilon(1). F(0) has three main subunits: a(1), b(2) and c(10-14). The alpha and beta chains form an alternating ring which encloses part of the gamma chain. F(1) is attached to F(0) by a central stalk formed by the gamma and epsilon chains, while a peripheral stalk is formed by the delta and b chains.</text>
</comment>
<evidence type="ECO:0000256" key="10">
    <source>
        <dbReference type="ARBA" id="ARBA00023136"/>
    </source>
</evidence>
<comment type="function">
    <text evidence="13">Component of the F(0) channel, it forms part of the peripheral stalk, linking F(1) to F(0). The b'-subunit is a diverged and duplicated form of b found in plants and photosynthetic bacteria.</text>
</comment>
<keyword evidence="4 15" id="KW-1003">Cell membrane</keyword>
<feature type="transmembrane region" description="Helical" evidence="15">
    <location>
        <begin position="88"/>
        <end position="107"/>
    </location>
</feature>
<gene>
    <name evidence="15" type="primary">atpF</name>
    <name evidence="18" type="ORF">QOZ94_000144</name>
</gene>
<keyword evidence="11 15" id="KW-0066">ATP synthesis</keyword>
<evidence type="ECO:0000256" key="2">
    <source>
        <dbReference type="ARBA" id="ARBA00005513"/>
    </source>
</evidence>
<organism evidence="18 19">
    <name type="scientific">Xanthobacter agilis</name>
    <dbReference type="NCBI Taxonomy" id="47492"/>
    <lineage>
        <taxon>Bacteria</taxon>
        <taxon>Pseudomonadati</taxon>
        <taxon>Pseudomonadota</taxon>
        <taxon>Alphaproteobacteria</taxon>
        <taxon>Hyphomicrobiales</taxon>
        <taxon>Xanthobacteraceae</taxon>
        <taxon>Xanthobacter</taxon>
    </lineage>
</organism>
<dbReference type="PANTHER" id="PTHR33445">
    <property type="entry name" value="ATP SYNTHASE SUBUNIT B', CHLOROPLASTIC"/>
    <property type="match status" value="1"/>
</dbReference>
<evidence type="ECO:0000256" key="14">
    <source>
        <dbReference type="ARBA" id="ARBA00025830"/>
    </source>
</evidence>
<dbReference type="Pfam" id="PF00430">
    <property type="entry name" value="ATP-synt_B"/>
    <property type="match status" value="1"/>
</dbReference>
<dbReference type="EMBL" id="JAUSVY010000001">
    <property type="protein sequence ID" value="MDQ0503374.1"/>
    <property type="molecule type" value="Genomic_DNA"/>
</dbReference>
<protein>
    <recommendedName>
        <fullName evidence="15">ATP synthase subunit b</fullName>
    </recommendedName>
    <alternativeName>
        <fullName evidence="15">ATP synthase F(0) sector subunit b</fullName>
    </alternativeName>
    <alternativeName>
        <fullName evidence="15">ATPase subunit I</fullName>
    </alternativeName>
    <alternativeName>
        <fullName evidence="15">F-type ATPase subunit b</fullName>
        <shortName evidence="15">F-ATPase subunit b</shortName>
    </alternativeName>
</protein>
<sequence>MMKTWKLTVAVVMTGAGLLGAPLVLAPQAAYADTVVRVAEAAAPAASGHAASGGQANAQDHGAAEGNTVDAHAVHFPPFDATTFPSQLLWLAITFGLLYLLMSRVTLPRIGRILEERHDRIADDLEEANKHKAESQAAQVAYEKALTEARAKANAIAGETRDRLSADSEANRKALEADLNGKLAAAEQRIAATKTDAMSHVRGIAVDTTATIVSTLIGTTAPKADIEKAVDVALAANEPA</sequence>
<evidence type="ECO:0000256" key="8">
    <source>
        <dbReference type="ARBA" id="ARBA00022989"/>
    </source>
</evidence>
<keyword evidence="7 15" id="KW-0375">Hydrogen ion transport</keyword>
<keyword evidence="10 15" id="KW-0472">Membrane</keyword>
<keyword evidence="3 15" id="KW-0813">Transport</keyword>
<evidence type="ECO:0000256" key="12">
    <source>
        <dbReference type="ARBA" id="ARBA00025198"/>
    </source>
</evidence>
<dbReference type="Gene3D" id="6.10.250.1580">
    <property type="match status" value="1"/>
</dbReference>
<evidence type="ECO:0000256" key="6">
    <source>
        <dbReference type="ARBA" id="ARBA00022692"/>
    </source>
</evidence>
<proteinExistence type="inferred from homology"/>
<evidence type="ECO:0000256" key="9">
    <source>
        <dbReference type="ARBA" id="ARBA00023065"/>
    </source>
</evidence>
<dbReference type="InterPro" id="IPR002146">
    <property type="entry name" value="ATP_synth_b/b'su_bac/chlpt"/>
</dbReference>
<keyword evidence="9 15" id="KW-0406">Ion transport</keyword>
<evidence type="ECO:0000256" key="3">
    <source>
        <dbReference type="ARBA" id="ARBA00022448"/>
    </source>
</evidence>